<sequence length="205" mass="21496">MPAAMRAEVSAELPTGVRRFAVDALQAEPWRNGAGLTRTVWPHAVDGHDLWRVSVADLPEPAAFSCFPGRVRRSVLLRGPGLVLGAQGASWSFPQVGSVAAYPGELPILAQPPQGGSRLLNVMADRARVTPLLQVDDGPASGLRLPLPSILMVLSGEADIGPAGAAWGTFGAEQGLVLEAGLPGPLSIESRARPLVWALISFQMS</sequence>
<dbReference type="Pfam" id="PF05962">
    <property type="entry name" value="HutD"/>
    <property type="match status" value="1"/>
</dbReference>
<dbReference type="EMBL" id="JBBUTF010000006">
    <property type="protein sequence ID" value="MEK8025986.1"/>
    <property type="molecule type" value="Genomic_DNA"/>
</dbReference>
<name>A0ABU9B8D2_9BURK</name>
<comment type="caution">
    <text evidence="1">The sequence shown here is derived from an EMBL/GenBank/DDBJ whole genome shotgun (WGS) entry which is preliminary data.</text>
</comment>
<dbReference type="InterPro" id="IPR011051">
    <property type="entry name" value="RmlC_Cupin_sf"/>
</dbReference>
<dbReference type="RefSeq" id="WP_341373847.1">
    <property type="nucleotide sequence ID" value="NZ_JBBUTF010000006.1"/>
</dbReference>
<dbReference type="Gene3D" id="2.60.120.10">
    <property type="entry name" value="Jelly Rolls"/>
    <property type="match status" value="1"/>
</dbReference>
<keyword evidence="2" id="KW-1185">Reference proteome</keyword>
<dbReference type="Proteomes" id="UP001368500">
    <property type="component" value="Unassembled WGS sequence"/>
</dbReference>
<gene>
    <name evidence="1" type="ORF">AACH11_08425</name>
</gene>
<reference evidence="1 2" key="1">
    <citation type="submission" date="2024-04" db="EMBL/GenBank/DDBJ databases">
        <title>Novel species of the genus Ideonella isolated from streams.</title>
        <authorList>
            <person name="Lu H."/>
        </authorList>
    </citation>
    <scope>NUCLEOTIDE SEQUENCE [LARGE SCALE GENOMIC DNA]</scope>
    <source>
        <strain evidence="1 2">BYS139W</strain>
    </source>
</reference>
<dbReference type="SUPFAM" id="SSF51182">
    <property type="entry name" value="RmlC-like cupins"/>
    <property type="match status" value="1"/>
</dbReference>
<dbReference type="InterPro" id="IPR014710">
    <property type="entry name" value="RmlC-like_jellyroll"/>
</dbReference>
<proteinExistence type="predicted"/>
<evidence type="ECO:0000313" key="1">
    <source>
        <dbReference type="EMBL" id="MEK8025986.1"/>
    </source>
</evidence>
<dbReference type="InterPro" id="IPR010282">
    <property type="entry name" value="Uncharacterised_HutD/Ves"/>
</dbReference>
<organism evidence="1 2">
    <name type="scientific">Pseudaquabacterium rugosum</name>
    <dbReference type="NCBI Taxonomy" id="2984194"/>
    <lineage>
        <taxon>Bacteria</taxon>
        <taxon>Pseudomonadati</taxon>
        <taxon>Pseudomonadota</taxon>
        <taxon>Betaproteobacteria</taxon>
        <taxon>Burkholderiales</taxon>
        <taxon>Sphaerotilaceae</taxon>
        <taxon>Pseudaquabacterium</taxon>
    </lineage>
</organism>
<evidence type="ECO:0000313" key="2">
    <source>
        <dbReference type="Proteomes" id="UP001368500"/>
    </source>
</evidence>
<accession>A0ABU9B8D2</accession>
<protein>
    <submittedName>
        <fullName evidence="1">HutD family protein</fullName>
    </submittedName>
</protein>